<feature type="region of interest" description="Disordered" evidence="1">
    <location>
        <begin position="123"/>
        <end position="202"/>
    </location>
</feature>
<feature type="non-terminal residue" evidence="2">
    <location>
        <position position="1"/>
    </location>
</feature>
<accession>A0A146MBK2</accession>
<name>A0A146MBK2_LYGHE</name>
<reference evidence="2" key="1">
    <citation type="journal article" date="2016" name="Gigascience">
        <title>De novo construction of an expanded transcriptome assembly for the western tarnished plant bug, Lygus hesperus.</title>
        <authorList>
            <person name="Tassone E.E."/>
            <person name="Geib S.M."/>
            <person name="Hall B."/>
            <person name="Fabrick J.A."/>
            <person name="Brent C.S."/>
            <person name="Hull J.J."/>
        </authorList>
    </citation>
    <scope>NUCLEOTIDE SEQUENCE</scope>
</reference>
<feature type="compositionally biased region" description="Basic and acidic residues" evidence="1">
    <location>
        <begin position="237"/>
        <end position="257"/>
    </location>
</feature>
<proteinExistence type="predicted"/>
<sequence>NCSIKISAPHTVHTPCDVEGDDDSNSNCSIKISAPHTVHTPCDVEGDDDSNSNCSIKISAPHTVLTPCDVEDDDDSHSDCSINIFAPHSVPTSCNVEDSSNDTVKEPSTSQMVAKLEDSKNEIIGSDLGKAHRSRRHKKGGQTWVDPAGSGVEKVVWEDERAPQHKKKREKLDTVEMRTESPCSETDLKANSEANETKVEKSCAIEPSEVTVSPKRKKIREKLDTVETGTEILSSETELKENSEAKETKCDKSSAVE</sequence>
<feature type="compositionally biased region" description="Polar residues" evidence="1">
    <location>
        <begin position="227"/>
        <end position="236"/>
    </location>
</feature>
<feature type="region of interest" description="Disordered" evidence="1">
    <location>
        <begin position="226"/>
        <end position="257"/>
    </location>
</feature>
<protein>
    <submittedName>
        <fullName evidence="2">Uncharacterized protein</fullName>
    </submittedName>
</protein>
<evidence type="ECO:0000313" key="2">
    <source>
        <dbReference type="EMBL" id="JAQ17158.1"/>
    </source>
</evidence>
<feature type="compositionally biased region" description="Basic residues" evidence="1">
    <location>
        <begin position="131"/>
        <end position="140"/>
    </location>
</feature>
<feature type="non-terminal residue" evidence="2">
    <location>
        <position position="257"/>
    </location>
</feature>
<dbReference type="EMBL" id="GDHC01001471">
    <property type="protein sequence ID" value="JAQ17158.1"/>
    <property type="molecule type" value="Transcribed_RNA"/>
</dbReference>
<evidence type="ECO:0000256" key="1">
    <source>
        <dbReference type="SAM" id="MobiDB-lite"/>
    </source>
</evidence>
<organism evidence="2">
    <name type="scientific">Lygus hesperus</name>
    <name type="common">Western plant bug</name>
    <dbReference type="NCBI Taxonomy" id="30085"/>
    <lineage>
        <taxon>Eukaryota</taxon>
        <taxon>Metazoa</taxon>
        <taxon>Ecdysozoa</taxon>
        <taxon>Arthropoda</taxon>
        <taxon>Hexapoda</taxon>
        <taxon>Insecta</taxon>
        <taxon>Pterygota</taxon>
        <taxon>Neoptera</taxon>
        <taxon>Paraneoptera</taxon>
        <taxon>Hemiptera</taxon>
        <taxon>Heteroptera</taxon>
        <taxon>Panheteroptera</taxon>
        <taxon>Cimicomorpha</taxon>
        <taxon>Miridae</taxon>
        <taxon>Mirini</taxon>
        <taxon>Lygus</taxon>
    </lineage>
</organism>
<feature type="compositionally biased region" description="Basic and acidic residues" evidence="1">
    <location>
        <begin position="170"/>
        <end position="179"/>
    </location>
</feature>
<dbReference type="AlphaFoldDB" id="A0A146MBK2"/>
<gene>
    <name evidence="2" type="ORF">g.71688</name>
</gene>
<feature type="compositionally biased region" description="Basic and acidic residues" evidence="1">
    <location>
        <begin position="186"/>
        <end position="202"/>
    </location>
</feature>